<evidence type="ECO:0000256" key="9">
    <source>
        <dbReference type="ARBA" id="ARBA00023242"/>
    </source>
</evidence>
<keyword evidence="9" id="KW-0539">Nucleus</keyword>
<comment type="caution">
    <text evidence="13">The sequence shown here is derived from an EMBL/GenBank/DDBJ whole genome shotgun (WGS) entry which is preliminary data.</text>
</comment>
<evidence type="ECO:0000256" key="7">
    <source>
        <dbReference type="ARBA" id="ARBA00023125"/>
    </source>
</evidence>
<dbReference type="Proteomes" id="UP000824219">
    <property type="component" value="Linkage Group LG07"/>
</dbReference>
<dbReference type="FunFam" id="3.30.160.60:FF:001498">
    <property type="entry name" value="Zinc finger protein 404"/>
    <property type="match status" value="1"/>
</dbReference>
<dbReference type="PROSITE" id="PS00028">
    <property type="entry name" value="ZINC_FINGER_C2H2_1"/>
    <property type="match status" value="4"/>
</dbReference>
<feature type="region of interest" description="Disordered" evidence="11">
    <location>
        <begin position="86"/>
        <end position="272"/>
    </location>
</feature>
<evidence type="ECO:0000256" key="6">
    <source>
        <dbReference type="ARBA" id="ARBA00023015"/>
    </source>
</evidence>
<dbReference type="SUPFAM" id="SSF57667">
    <property type="entry name" value="beta-beta-alpha zinc fingers"/>
    <property type="match status" value="3"/>
</dbReference>
<evidence type="ECO:0000256" key="2">
    <source>
        <dbReference type="ARBA" id="ARBA00022723"/>
    </source>
</evidence>
<dbReference type="Gene3D" id="3.30.160.60">
    <property type="entry name" value="Classic Zinc Finger"/>
    <property type="match status" value="3"/>
</dbReference>
<keyword evidence="5" id="KW-0862">Zinc</keyword>
<feature type="compositionally biased region" description="Basic residues" evidence="11">
    <location>
        <begin position="376"/>
        <end position="386"/>
    </location>
</feature>
<evidence type="ECO:0000256" key="8">
    <source>
        <dbReference type="ARBA" id="ARBA00023163"/>
    </source>
</evidence>
<keyword evidence="14" id="KW-1185">Reference proteome</keyword>
<reference evidence="13 14" key="1">
    <citation type="submission" date="2021-06" db="EMBL/GenBank/DDBJ databases">
        <title>Chromosome-level genome assembly of the red-tail catfish (Hemibagrus wyckioides).</title>
        <authorList>
            <person name="Shao F."/>
        </authorList>
    </citation>
    <scope>NUCLEOTIDE SEQUENCE [LARGE SCALE GENOMIC DNA]</scope>
    <source>
        <strain evidence="13">EC202008001</strain>
        <tissue evidence="13">Blood</tissue>
    </source>
</reference>
<evidence type="ECO:0000313" key="13">
    <source>
        <dbReference type="EMBL" id="KAG7330101.1"/>
    </source>
</evidence>
<feature type="compositionally biased region" description="Polar residues" evidence="11">
    <location>
        <begin position="291"/>
        <end position="303"/>
    </location>
</feature>
<feature type="region of interest" description="Disordered" evidence="11">
    <location>
        <begin position="375"/>
        <end position="399"/>
    </location>
</feature>
<feature type="domain" description="C2H2-type" evidence="12">
    <location>
        <begin position="440"/>
        <end position="467"/>
    </location>
</feature>
<evidence type="ECO:0000259" key="12">
    <source>
        <dbReference type="PROSITE" id="PS50157"/>
    </source>
</evidence>
<keyword evidence="3" id="KW-0677">Repeat</keyword>
<dbReference type="Pfam" id="PF00096">
    <property type="entry name" value="zf-C2H2"/>
    <property type="match status" value="3"/>
</dbReference>
<dbReference type="EMBL" id="JAHKSW010000007">
    <property type="protein sequence ID" value="KAG7330101.1"/>
    <property type="molecule type" value="Genomic_DNA"/>
</dbReference>
<dbReference type="PANTHER" id="PTHR16515">
    <property type="entry name" value="PR DOMAIN ZINC FINGER PROTEIN"/>
    <property type="match status" value="1"/>
</dbReference>
<evidence type="ECO:0000313" key="14">
    <source>
        <dbReference type="Proteomes" id="UP000824219"/>
    </source>
</evidence>
<feature type="domain" description="C2H2-type" evidence="12">
    <location>
        <begin position="468"/>
        <end position="495"/>
    </location>
</feature>
<keyword evidence="8" id="KW-0804">Transcription</keyword>
<dbReference type="FunFam" id="3.30.160.60:FF:001485">
    <property type="entry name" value="Krueppel-related zinc finger protein"/>
    <property type="match status" value="1"/>
</dbReference>
<dbReference type="InterPro" id="IPR013087">
    <property type="entry name" value="Znf_C2H2_type"/>
</dbReference>
<dbReference type="GO" id="GO:0010468">
    <property type="term" value="P:regulation of gene expression"/>
    <property type="evidence" value="ECO:0007669"/>
    <property type="project" value="TreeGrafter"/>
</dbReference>
<evidence type="ECO:0000256" key="1">
    <source>
        <dbReference type="ARBA" id="ARBA00004123"/>
    </source>
</evidence>
<keyword evidence="2" id="KW-0479">Metal-binding</keyword>
<dbReference type="OrthoDB" id="3437960at2759"/>
<dbReference type="InterPro" id="IPR050331">
    <property type="entry name" value="Zinc_finger"/>
</dbReference>
<evidence type="ECO:0000256" key="4">
    <source>
        <dbReference type="ARBA" id="ARBA00022771"/>
    </source>
</evidence>
<keyword evidence="4 10" id="KW-0863">Zinc-finger</keyword>
<dbReference type="PANTHER" id="PTHR16515:SF66">
    <property type="entry name" value="C2H2-TYPE DOMAIN-CONTAINING PROTEIN"/>
    <property type="match status" value="1"/>
</dbReference>
<gene>
    <name evidence="13" type="ORF">KOW79_006323</name>
</gene>
<evidence type="ECO:0000256" key="11">
    <source>
        <dbReference type="SAM" id="MobiDB-lite"/>
    </source>
</evidence>
<feature type="compositionally biased region" description="Basic and acidic residues" evidence="11">
    <location>
        <begin position="106"/>
        <end position="121"/>
    </location>
</feature>
<dbReference type="GO" id="GO:0008270">
    <property type="term" value="F:zinc ion binding"/>
    <property type="evidence" value="ECO:0007669"/>
    <property type="project" value="UniProtKB-KW"/>
</dbReference>
<evidence type="ECO:0000256" key="5">
    <source>
        <dbReference type="ARBA" id="ARBA00022833"/>
    </source>
</evidence>
<feature type="domain" description="C2H2-type" evidence="12">
    <location>
        <begin position="360"/>
        <end position="388"/>
    </location>
</feature>
<accession>A0A9D3NVH6</accession>
<feature type="compositionally biased region" description="Acidic residues" evidence="11">
    <location>
        <begin position="226"/>
        <end position="253"/>
    </location>
</feature>
<proteinExistence type="predicted"/>
<dbReference type="AlphaFoldDB" id="A0A9D3NVH6"/>
<comment type="subcellular location">
    <subcellularLocation>
        <location evidence="1">Nucleus</location>
    </subcellularLocation>
</comment>
<dbReference type="FunFam" id="3.30.160.60:FF:000358">
    <property type="entry name" value="zinc finger protein 24"/>
    <property type="match status" value="1"/>
</dbReference>
<dbReference type="SMART" id="SM00355">
    <property type="entry name" value="ZnF_C2H2"/>
    <property type="match status" value="4"/>
</dbReference>
<sequence length="501" mass="55990">MQTRRPLSALAVSGEVSLSFQDELAATIHRAFEVAVEIAVVEVSKLVSQALGDVRDQMQETLRENTFLKTRLQSAELELDSVRKGRKSKNACAGDDDADQSQSDFSQRHESQTKCESRTTGKADNSPATQEAEKMCRYDSGSERQDESFCEIREDGSVRSRDLGSASLSVQCRDQKSGPSHESLIPENQQMAQHSQDILSDQNPPSVEQPVCKKEENLDPQLGDVSGEDDGNDESHLDEEEEDDDDDDDDDDDIRPSCSFNSEHDEEFEPDRLSLVQSKLLEDWRPDPEAPQSNQNESANAGPSRSLDASDLISAPVGSNPGFSASFDALYQSVARTHLVHQAPPNDDVQMRTNVPTRIHQCKICGHSFSRASDLRRHHSHRHRVRATNPAKTGSAGRPVKQQLFPPGCSPYHCNECGRDFNRMENLKTHLRIHTGERPYSCSVCGVRFRHSGALTRHFRIHTGEKPYVCGQCGKRFRNCGGLRFHQKSHTTDRHMVLNCV</sequence>
<keyword evidence="6" id="KW-0805">Transcription regulation</keyword>
<evidence type="ECO:0000256" key="10">
    <source>
        <dbReference type="PROSITE-ProRule" id="PRU00042"/>
    </source>
</evidence>
<organism evidence="13 14">
    <name type="scientific">Hemibagrus wyckioides</name>
    <dbReference type="NCBI Taxonomy" id="337641"/>
    <lineage>
        <taxon>Eukaryota</taxon>
        <taxon>Metazoa</taxon>
        <taxon>Chordata</taxon>
        <taxon>Craniata</taxon>
        <taxon>Vertebrata</taxon>
        <taxon>Euteleostomi</taxon>
        <taxon>Actinopterygii</taxon>
        <taxon>Neopterygii</taxon>
        <taxon>Teleostei</taxon>
        <taxon>Ostariophysi</taxon>
        <taxon>Siluriformes</taxon>
        <taxon>Bagridae</taxon>
        <taxon>Hemibagrus</taxon>
    </lineage>
</organism>
<feature type="compositionally biased region" description="Polar residues" evidence="11">
    <location>
        <begin position="166"/>
        <end position="206"/>
    </location>
</feature>
<feature type="region of interest" description="Disordered" evidence="11">
    <location>
        <begin position="285"/>
        <end position="313"/>
    </location>
</feature>
<feature type="compositionally biased region" description="Basic and acidic residues" evidence="11">
    <location>
        <begin position="131"/>
        <end position="162"/>
    </location>
</feature>
<dbReference type="InterPro" id="IPR036236">
    <property type="entry name" value="Znf_C2H2_sf"/>
</dbReference>
<dbReference type="GO" id="GO:0005634">
    <property type="term" value="C:nucleus"/>
    <property type="evidence" value="ECO:0007669"/>
    <property type="project" value="UniProtKB-SubCell"/>
</dbReference>
<protein>
    <recommendedName>
        <fullName evidence="12">C2H2-type domain-containing protein</fullName>
    </recommendedName>
</protein>
<dbReference type="GO" id="GO:0003677">
    <property type="term" value="F:DNA binding"/>
    <property type="evidence" value="ECO:0007669"/>
    <property type="project" value="UniProtKB-KW"/>
</dbReference>
<feature type="domain" description="C2H2-type" evidence="12">
    <location>
        <begin position="412"/>
        <end position="439"/>
    </location>
</feature>
<keyword evidence="7" id="KW-0238">DNA-binding</keyword>
<evidence type="ECO:0000256" key="3">
    <source>
        <dbReference type="ARBA" id="ARBA00022737"/>
    </source>
</evidence>
<dbReference type="PROSITE" id="PS50157">
    <property type="entry name" value="ZINC_FINGER_C2H2_2"/>
    <property type="match status" value="4"/>
</dbReference>
<name>A0A9D3NVH6_9TELE</name>